<dbReference type="InterPro" id="IPR026289">
    <property type="entry name" value="SBP_TakP-like"/>
</dbReference>
<comment type="caution">
    <text evidence="4">The sequence shown here is derived from an EMBL/GenBank/DDBJ whole genome shotgun (WGS) entry which is preliminary data.</text>
</comment>
<feature type="binding site" evidence="3">
    <location>
        <position position="267"/>
    </location>
    <ligand>
        <name>Na(+)</name>
        <dbReference type="ChEBI" id="CHEBI:29101"/>
    </ligand>
</feature>
<keyword evidence="1" id="KW-0732">Signal</keyword>
<dbReference type="GO" id="GO:0046872">
    <property type="term" value="F:metal ion binding"/>
    <property type="evidence" value="ECO:0007669"/>
    <property type="project" value="UniProtKB-KW"/>
</dbReference>
<sequence>MNWPDWVKPSEIWLASSRCDLSKPARRIGAAGFDSYHGSLLHVRFISIAITMEANTMSMRSTCLAILALVATLASPFAVAEKTYTIRLAETWGPNSKILGETPRNMAAMAERMSAGRLKFRIDSSNKHKAPFGIFDLVRNGQYDMGHTASYYYKGSIPNAMYFTTIPFGMITPEMYAWFYHDDGMALMQKVYEPYGLLSFPGGNTSNQMGGWFRKEINSLDDLNGLKMRTPGFAGEVMSELGVAVANLPPGELYTALERGTIDAVEWVGPALDLQMGFHQIAKYYYSGWQEPNAEVQFLINQKTWDSLPADLQEILRVSMRTAAYDMYIQSTHESGVAWSRMTEDYPEVSHKVFPPEVINALRDTTNRLLDEFAENDELAREIITSQRDYLEQVRPWTNISDKAYLDSVADQ</sequence>
<dbReference type="NCBIfam" id="NF037995">
    <property type="entry name" value="TRAP_S1"/>
    <property type="match status" value="1"/>
</dbReference>
<evidence type="ECO:0000256" key="1">
    <source>
        <dbReference type="ARBA" id="ARBA00022729"/>
    </source>
</evidence>
<reference evidence="4 5" key="1">
    <citation type="submission" date="2015-09" db="EMBL/GenBank/DDBJ databases">
        <title>Identification and resolution of microdiversity through metagenomic sequencing of parallel consortia.</title>
        <authorList>
            <person name="Nelson W.C."/>
            <person name="Romine M.F."/>
            <person name="Lindemann S.R."/>
        </authorList>
    </citation>
    <scope>NUCLEOTIDE SEQUENCE [LARGE SCALE GENOMIC DNA]</scope>
    <source>
        <strain evidence="4">HL-55</strain>
    </source>
</reference>
<dbReference type="PANTHER" id="PTHR33376:SF5">
    <property type="entry name" value="EXTRACYTOPLASMIC SOLUTE RECEPTOR PROTEIN"/>
    <property type="match status" value="1"/>
</dbReference>
<dbReference type="InterPro" id="IPR018389">
    <property type="entry name" value="DctP_fam"/>
</dbReference>
<accession>A0A0P8D3Y4</accession>
<proteinExistence type="predicted"/>
<name>A0A0P8D3Y4_9GAMM</name>
<dbReference type="SUPFAM" id="SSF53850">
    <property type="entry name" value="Periplasmic binding protein-like II"/>
    <property type="match status" value="1"/>
</dbReference>
<feature type="binding site" evidence="3">
    <location>
        <position position="266"/>
    </location>
    <ligand>
        <name>substrate</name>
    </ligand>
</feature>
<dbReference type="PANTHER" id="PTHR33376">
    <property type="match status" value="1"/>
</dbReference>
<dbReference type="STRING" id="1305731.GCA_000934705_02740"/>
<feature type="binding site" evidence="2">
    <location>
        <position position="229"/>
    </location>
    <ligand>
        <name>substrate</name>
    </ligand>
</feature>
<feature type="binding site" evidence="3">
    <location>
        <position position="291"/>
    </location>
    <ligand>
        <name>substrate</name>
    </ligand>
</feature>
<dbReference type="GO" id="GO:0055085">
    <property type="term" value="P:transmembrane transport"/>
    <property type="evidence" value="ECO:0007669"/>
    <property type="project" value="InterPro"/>
</dbReference>
<gene>
    <name evidence="4" type="ORF">HLUCCX14_00230</name>
</gene>
<evidence type="ECO:0000313" key="5">
    <source>
        <dbReference type="Proteomes" id="UP000050416"/>
    </source>
</evidence>
<dbReference type="InterPro" id="IPR038404">
    <property type="entry name" value="TRAP_DctP_sf"/>
</dbReference>
<dbReference type="AlphaFoldDB" id="A0A0P8D3Y4"/>
<dbReference type="Proteomes" id="UP000050416">
    <property type="component" value="Unassembled WGS sequence"/>
</dbReference>
<organism evidence="4 5">
    <name type="scientific">Marinobacter excellens HL-55</name>
    <dbReference type="NCBI Taxonomy" id="1305731"/>
    <lineage>
        <taxon>Bacteria</taxon>
        <taxon>Pseudomonadati</taxon>
        <taxon>Pseudomonadota</taxon>
        <taxon>Gammaproteobacteria</taxon>
        <taxon>Pseudomonadales</taxon>
        <taxon>Marinobacteraceae</taxon>
        <taxon>Marinobacter</taxon>
    </lineage>
</organism>
<feature type="binding site" evidence="2">
    <location>
        <position position="208"/>
    </location>
    <ligand>
        <name>substrate</name>
    </ligand>
</feature>
<dbReference type="PATRIC" id="fig|1305731.5.peg.1420"/>
<evidence type="ECO:0000313" key="4">
    <source>
        <dbReference type="EMBL" id="KPQ30527.1"/>
    </source>
</evidence>
<dbReference type="GO" id="GO:0031317">
    <property type="term" value="C:tripartite ATP-independent periplasmic transporter complex"/>
    <property type="evidence" value="ECO:0007669"/>
    <property type="project" value="InterPro"/>
</dbReference>
<evidence type="ECO:0000256" key="3">
    <source>
        <dbReference type="PIRSR" id="PIRSR039026-2"/>
    </source>
</evidence>
<dbReference type="EMBL" id="LJZQ01000001">
    <property type="protein sequence ID" value="KPQ30527.1"/>
    <property type="molecule type" value="Genomic_DNA"/>
</dbReference>
<dbReference type="Pfam" id="PF03480">
    <property type="entry name" value="DctP"/>
    <property type="match status" value="1"/>
</dbReference>
<dbReference type="PIRSF" id="PIRSF039026">
    <property type="entry name" value="SiaP"/>
    <property type="match status" value="1"/>
</dbReference>
<dbReference type="Gene3D" id="3.40.190.170">
    <property type="entry name" value="Bacterial extracellular solute-binding protein, family 7"/>
    <property type="match status" value="1"/>
</dbReference>
<keyword evidence="3" id="KW-0479">Metal-binding</keyword>
<dbReference type="Gene3D" id="3.40.190.10">
    <property type="entry name" value="Periplasmic binding protein-like II"/>
    <property type="match status" value="1"/>
</dbReference>
<protein>
    <submittedName>
        <fullName evidence="4">TRAP-type mannitol/chloroaromatic compound transport system, periplasmic component</fullName>
    </submittedName>
</protein>
<evidence type="ECO:0000256" key="2">
    <source>
        <dbReference type="PIRSR" id="PIRSR039026-1"/>
    </source>
</evidence>